<proteinExistence type="predicted"/>
<reference evidence="2" key="1">
    <citation type="submission" date="2017-04" db="EMBL/GenBank/DDBJ databases">
        <authorList>
            <person name="Varghese N."/>
            <person name="Submissions S."/>
        </authorList>
    </citation>
    <scope>NUCLEOTIDE SEQUENCE [LARGE SCALE GENOMIC DNA]</scope>
    <source>
        <strain evidence="2">Ballard 720</strain>
    </source>
</reference>
<gene>
    <name evidence="1" type="ORF">SAMN06295900_12379</name>
</gene>
<dbReference type="Pfam" id="PF11843">
    <property type="entry name" value="DUF3363"/>
    <property type="match status" value="1"/>
</dbReference>
<name>A0A1X7H890_TRICW</name>
<dbReference type="STRING" id="28094.SAMN06295900_12379"/>
<protein>
    <submittedName>
        <fullName evidence="1">Uncharacterized protein</fullName>
    </submittedName>
</protein>
<dbReference type="Proteomes" id="UP000192911">
    <property type="component" value="Unassembled WGS sequence"/>
</dbReference>
<dbReference type="EMBL" id="FXAH01000023">
    <property type="protein sequence ID" value="SMF81513.1"/>
    <property type="molecule type" value="Genomic_DNA"/>
</dbReference>
<keyword evidence="2" id="KW-1185">Reference proteome</keyword>
<dbReference type="AlphaFoldDB" id="A0A1X7H890"/>
<evidence type="ECO:0000313" key="1">
    <source>
        <dbReference type="EMBL" id="SMF81513.1"/>
    </source>
</evidence>
<sequence length="337" mass="35858">MCAGSKPCAAPVSWSEKAEGVWRVPGDLAERGRQYDAQRLGGGVALELKSHLPIERQVHVIGATWLDQQLIAGGKELGNLGFGAEVQNALSERADFLAGQGLAERRGQRVDLARNLLATLRGREVAQAAKDIAIETGLGHRPVADGQRMAGIYRRSVMHASGRHAMLDDGNTDFRSCRGSHYSSSGWDSSWLRLCVAACLGNRVGSAALPLGNRFSCCQALSLALSSESLLHVSACAEFVCWAIGPMRRLFASGAQSRIACHWVSGRGTGVAAALAPLDLRFELDTFGSRLTDASLGLIAFVLASVVVPSFTRSTRAAASCRPEWNVFKPSALADAS</sequence>
<organism evidence="1 2">
    <name type="scientific">Trinickia caryophylli</name>
    <name type="common">Paraburkholderia caryophylli</name>
    <dbReference type="NCBI Taxonomy" id="28094"/>
    <lineage>
        <taxon>Bacteria</taxon>
        <taxon>Pseudomonadati</taxon>
        <taxon>Pseudomonadota</taxon>
        <taxon>Betaproteobacteria</taxon>
        <taxon>Burkholderiales</taxon>
        <taxon>Burkholderiaceae</taxon>
        <taxon>Trinickia</taxon>
    </lineage>
</organism>
<accession>A0A1X7H890</accession>
<evidence type="ECO:0000313" key="2">
    <source>
        <dbReference type="Proteomes" id="UP000192911"/>
    </source>
</evidence>
<dbReference type="InterPro" id="IPR021795">
    <property type="entry name" value="DUF3363"/>
</dbReference>